<reference evidence="3" key="1">
    <citation type="submission" date="2022-08" db="EMBL/GenBank/DDBJ databases">
        <title>A Global Phylogenomic Analysis of the Shiitake Genus Lentinula.</title>
        <authorList>
            <consortium name="DOE Joint Genome Institute"/>
            <person name="Sierra-Patev S."/>
            <person name="Min B."/>
            <person name="Naranjo-Ortiz M."/>
            <person name="Looney B."/>
            <person name="Konkel Z."/>
            <person name="Slot J.C."/>
            <person name="Sakamoto Y."/>
            <person name="Steenwyk J.L."/>
            <person name="Rokas A."/>
            <person name="Carro J."/>
            <person name="Camarero S."/>
            <person name="Ferreira P."/>
            <person name="Molpeceres G."/>
            <person name="Ruiz-Duenas F.J."/>
            <person name="Serrano A."/>
            <person name="Henrissat B."/>
            <person name="Drula E."/>
            <person name="Hughes K.W."/>
            <person name="Mata J.L."/>
            <person name="Ishikawa N.K."/>
            <person name="Vargas-Isla R."/>
            <person name="Ushijima S."/>
            <person name="Smith C.A."/>
            <person name="Ahrendt S."/>
            <person name="Andreopoulos W."/>
            <person name="He G."/>
            <person name="Labutti K."/>
            <person name="Lipzen A."/>
            <person name="Ng V."/>
            <person name="Riley R."/>
            <person name="Sandor L."/>
            <person name="Barry K."/>
            <person name="Martinez A.T."/>
            <person name="Xiao Y."/>
            <person name="Gibbons J.G."/>
            <person name="Terashima K."/>
            <person name="Grigoriev I.V."/>
            <person name="Hibbett D.S."/>
        </authorList>
    </citation>
    <scope>NUCLEOTIDE SEQUENCE</scope>
    <source>
        <strain evidence="3">RHP3577 ss4</strain>
    </source>
</reference>
<keyword evidence="4" id="KW-1185">Reference proteome</keyword>
<organism evidence="3 4">
    <name type="scientific">Lentinula lateritia</name>
    <dbReference type="NCBI Taxonomy" id="40482"/>
    <lineage>
        <taxon>Eukaryota</taxon>
        <taxon>Fungi</taxon>
        <taxon>Dikarya</taxon>
        <taxon>Basidiomycota</taxon>
        <taxon>Agaricomycotina</taxon>
        <taxon>Agaricomycetes</taxon>
        <taxon>Agaricomycetidae</taxon>
        <taxon>Agaricales</taxon>
        <taxon>Marasmiineae</taxon>
        <taxon>Omphalotaceae</taxon>
        <taxon>Lentinula</taxon>
    </lineage>
</organism>
<dbReference type="Pfam" id="PF07859">
    <property type="entry name" value="Abhydrolase_3"/>
    <property type="match status" value="1"/>
</dbReference>
<sequence>MATPVEPQPVAKQPLHDSIISRLDPEYVIFHEKYLQHITPPHSLPWDPVKMRAPPEFGAASRKPLKVGKVSEYELKKGGYGRKMRAYTPPGQPPTTGWPVILYFHGGGWALGGLDSEQSIITNICVGAKCVVLSVDYRLAPENPFPAAVEDVVEALQWVLTDGKNLLNIDVSRVATGGLSAGGNLAAVLALKSTEDSFTPILPAPLALQLLIVPSLDLTATDAPGGRWESNKHAPFLPPARVNWFKKMYVPNDKDCLKWEVSPLLAPEDLVRKAPKTWIAAGELDVLCNEAKAYAEKLRQCDVQAECVVYEGGTHLNFMLDGDMMASGVRGISDAVAALAKAFGTADVSS</sequence>
<dbReference type="InterPro" id="IPR013094">
    <property type="entry name" value="AB_hydrolase_3"/>
</dbReference>
<dbReference type="Proteomes" id="UP001150217">
    <property type="component" value="Unassembled WGS sequence"/>
</dbReference>
<name>A0ABQ8W0H9_9AGAR</name>
<dbReference type="InterPro" id="IPR050300">
    <property type="entry name" value="GDXG_lipolytic_enzyme"/>
</dbReference>
<gene>
    <name evidence="3" type="ORF">C8R41DRAFT_749678</name>
</gene>
<dbReference type="InterPro" id="IPR029058">
    <property type="entry name" value="AB_hydrolase_fold"/>
</dbReference>
<dbReference type="EMBL" id="JANVFT010000002">
    <property type="protein sequence ID" value="KAJ4501390.1"/>
    <property type="molecule type" value="Genomic_DNA"/>
</dbReference>
<dbReference type="SUPFAM" id="SSF53474">
    <property type="entry name" value="alpha/beta-Hydrolases"/>
    <property type="match status" value="1"/>
</dbReference>
<evidence type="ECO:0000313" key="3">
    <source>
        <dbReference type="EMBL" id="KAJ4501390.1"/>
    </source>
</evidence>
<evidence type="ECO:0000259" key="2">
    <source>
        <dbReference type="Pfam" id="PF07859"/>
    </source>
</evidence>
<evidence type="ECO:0000256" key="1">
    <source>
        <dbReference type="ARBA" id="ARBA00022801"/>
    </source>
</evidence>
<dbReference type="GO" id="GO:0016787">
    <property type="term" value="F:hydrolase activity"/>
    <property type="evidence" value="ECO:0007669"/>
    <property type="project" value="UniProtKB-KW"/>
</dbReference>
<evidence type="ECO:0000313" key="4">
    <source>
        <dbReference type="Proteomes" id="UP001150217"/>
    </source>
</evidence>
<comment type="caution">
    <text evidence="3">The sequence shown here is derived from an EMBL/GenBank/DDBJ whole genome shotgun (WGS) entry which is preliminary data.</text>
</comment>
<keyword evidence="1 3" id="KW-0378">Hydrolase</keyword>
<protein>
    <submittedName>
        <fullName evidence="3">Alpha/beta hydrolase fold-domain-containing protein</fullName>
    </submittedName>
</protein>
<dbReference type="PANTHER" id="PTHR48081:SF8">
    <property type="entry name" value="ALPHA_BETA HYDROLASE FOLD-3 DOMAIN-CONTAINING PROTEIN-RELATED"/>
    <property type="match status" value="1"/>
</dbReference>
<dbReference type="Gene3D" id="3.40.50.1820">
    <property type="entry name" value="alpha/beta hydrolase"/>
    <property type="match status" value="1"/>
</dbReference>
<feature type="domain" description="Alpha/beta hydrolase fold-3" evidence="2">
    <location>
        <begin position="101"/>
        <end position="316"/>
    </location>
</feature>
<accession>A0ABQ8W0H9</accession>
<dbReference type="PANTHER" id="PTHR48081">
    <property type="entry name" value="AB HYDROLASE SUPERFAMILY PROTEIN C4A8.06C"/>
    <property type="match status" value="1"/>
</dbReference>
<proteinExistence type="predicted"/>